<protein>
    <recommendedName>
        <fullName evidence="2">SLH domain-containing protein</fullName>
    </recommendedName>
</protein>
<accession>U1WZI6</accession>
<keyword evidence="1" id="KW-0732">Signal</keyword>
<dbReference type="HOGENOM" id="CLU_616292_0_0_9"/>
<dbReference type="PROSITE" id="PS51272">
    <property type="entry name" value="SLH"/>
    <property type="match status" value="1"/>
</dbReference>
<reference evidence="3 4" key="1">
    <citation type="submission" date="2013-08" db="EMBL/GenBank/DDBJ databases">
        <authorList>
            <person name="Weinstock G."/>
            <person name="Sodergren E."/>
            <person name="Wylie T."/>
            <person name="Fulton L."/>
            <person name="Fulton R."/>
            <person name="Fronick C."/>
            <person name="O'Laughlin M."/>
            <person name="Godfrey J."/>
            <person name="Miner T."/>
            <person name="Herter B."/>
            <person name="Appelbaum E."/>
            <person name="Cordes M."/>
            <person name="Lek S."/>
            <person name="Wollam A."/>
            <person name="Pepin K.H."/>
            <person name="Palsikar V.B."/>
            <person name="Mitreva M."/>
            <person name="Wilson R.K."/>
        </authorList>
    </citation>
    <scope>NUCLEOTIDE SEQUENCE [LARGE SCALE GENOMIC DNA]</scope>
    <source>
        <strain evidence="3 4">ATCC 12856</strain>
    </source>
</reference>
<dbReference type="Proteomes" id="UP000016511">
    <property type="component" value="Unassembled WGS sequence"/>
</dbReference>
<proteinExistence type="predicted"/>
<dbReference type="eggNOG" id="COG5492">
    <property type="taxonomic scope" value="Bacteria"/>
</dbReference>
<dbReference type="InterPro" id="IPR001119">
    <property type="entry name" value="SLH_dom"/>
</dbReference>
<sequence>MDMKKGKVVTAGMISLAMLIGTPTLNVLAAESAAVVQPQGETLTRGEFFKMLDQAIDLPKAKGKNTYKDVPQGSELSEIVNKLQAAGALQGSNDDMVRPDSELKASEAIALISSVLGVPSAFVPSGSPLLDSKHGASNIASWMKSVKVDYNWNDLDRTITKQEAQALVKQLLSTSSDARKLLEESWKAQQQIKSFRVQSDISFDGVENQDALNKLPANERKEFEEMRKKGSSIKAEAVYAMPDSMYTKTDMGNIEIEQYVIGKDIYTKYGKVPEGFMDNRFADSPSGWVKVKDAFSLDMKAIIEQRIPLQQERKVFYRSTGEGQLVFQGRIDTLSELAPVMRDMQAIRGVIEGAEKNISTIYIQGTINLEPKTKLPIDSSIQIVISLNENAADTKEKMLLKQMTITQNTKYSDYNATKKIDLPEAAKNAKELPATGGNTLVSKQ</sequence>
<dbReference type="PATRIC" id="fig|649747.3.peg.3453"/>
<evidence type="ECO:0000256" key="1">
    <source>
        <dbReference type="SAM" id="SignalP"/>
    </source>
</evidence>
<evidence type="ECO:0000259" key="2">
    <source>
        <dbReference type="PROSITE" id="PS51272"/>
    </source>
</evidence>
<comment type="caution">
    <text evidence="3">The sequence shown here is derived from an EMBL/GenBank/DDBJ whole genome shotgun (WGS) entry which is preliminary data.</text>
</comment>
<feature type="signal peptide" evidence="1">
    <location>
        <begin position="1"/>
        <end position="29"/>
    </location>
</feature>
<gene>
    <name evidence="3" type="ORF">HMPREF0083_03802</name>
</gene>
<keyword evidence="4" id="KW-1185">Reference proteome</keyword>
<dbReference type="AlphaFoldDB" id="U1WZI6"/>
<feature type="domain" description="SLH" evidence="2">
    <location>
        <begin position="63"/>
        <end position="126"/>
    </location>
</feature>
<feature type="chain" id="PRO_5004620965" description="SLH domain-containing protein" evidence="1">
    <location>
        <begin position="30"/>
        <end position="444"/>
    </location>
</feature>
<dbReference type="EMBL" id="AWSJ01000228">
    <property type="protein sequence ID" value="ERI08125.1"/>
    <property type="molecule type" value="Genomic_DNA"/>
</dbReference>
<evidence type="ECO:0000313" key="3">
    <source>
        <dbReference type="EMBL" id="ERI08125.1"/>
    </source>
</evidence>
<organism evidence="3 4">
    <name type="scientific">Aneurinibacillus aneurinilyticus ATCC 12856</name>
    <dbReference type="NCBI Taxonomy" id="649747"/>
    <lineage>
        <taxon>Bacteria</taxon>
        <taxon>Bacillati</taxon>
        <taxon>Bacillota</taxon>
        <taxon>Bacilli</taxon>
        <taxon>Bacillales</taxon>
        <taxon>Paenibacillaceae</taxon>
        <taxon>Aneurinibacillus group</taxon>
        <taxon>Aneurinibacillus</taxon>
    </lineage>
</organism>
<name>U1WZI6_ANEAE</name>
<evidence type="ECO:0000313" key="4">
    <source>
        <dbReference type="Proteomes" id="UP000016511"/>
    </source>
</evidence>